<evidence type="ECO:0000256" key="1">
    <source>
        <dbReference type="SAM" id="Phobius"/>
    </source>
</evidence>
<name>A0A8E2F2W5_9PEZI</name>
<evidence type="ECO:0000313" key="2">
    <source>
        <dbReference type="EMBL" id="OCL09595.1"/>
    </source>
</evidence>
<protein>
    <submittedName>
        <fullName evidence="2">Uncharacterized protein</fullName>
    </submittedName>
</protein>
<keyword evidence="1" id="KW-0472">Membrane</keyword>
<organism evidence="2 3">
    <name type="scientific">Glonium stellatum</name>
    <dbReference type="NCBI Taxonomy" id="574774"/>
    <lineage>
        <taxon>Eukaryota</taxon>
        <taxon>Fungi</taxon>
        <taxon>Dikarya</taxon>
        <taxon>Ascomycota</taxon>
        <taxon>Pezizomycotina</taxon>
        <taxon>Dothideomycetes</taxon>
        <taxon>Pleosporomycetidae</taxon>
        <taxon>Gloniales</taxon>
        <taxon>Gloniaceae</taxon>
        <taxon>Glonium</taxon>
    </lineage>
</organism>
<keyword evidence="3" id="KW-1185">Reference proteome</keyword>
<keyword evidence="1" id="KW-0812">Transmembrane</keyword>
<keyword evidence="1" id="KW-1133">Transmembrane helix</keyword>
<gene>
    <name evidence="2" type="ORF">AOQ84DRAFT_16912</name>
</gene>
<dbReference type="AlphaFoldDB" id="A0A8E2F2W5"/>
<sequence length="98" mass="10931">MFALAEMMEAIGEDGCQMIGSYLCEEIAAFSLFGLFFWLCQSLLMFSSGNGASYVTRCLSLKYLPTGLFAALRWALCTQPMINSSMSNYPRICPKEKL</sequence>
<evidence type="ECO:0000313" key="3">
    <source>
        <dbReference type="Proteomes" id="UP000250140"/>
    </source>
</evidence>
<reference evidence="2 3" key="1">
    <citation type="journal article" date="2016" name="Nat. Commun.">
        <title>Ectomycorrhizal ecology is imprinted in the genome of the dominant symbiotic fungus Cenococcum geophilum.</title>
        <authorList>
            <consortium name="DOE Joint Genome Institute"/>
            <person name="Peter M."/>
            <person name="Kohler A."/>
            <person name="Ohm R.A."/>
            <person name="Kuo A."/>
            <person name="Krutzmann J."/>
            <person name="Morin E."/>
            <person name="Arend M."/>
            <person name="Barry K.W."/>
            <person name="Binder M."/>
            <person name="Choi C."/>
            <person name="Clum A."/>
            <person name="Copeland A."/>
            <person name="Grisel N."/>
            <person name="Haridas S."/>
            <person name="Kipfer T."/>
            <person name="LaButti K."/>
            <person name="Lindquist E."/>
            <person name="Lipzen A."/>
            <person name="Maire R."/>
            <person name="Meier B."/>
            <person name="Mihaltcheva S."/>
            <person name="Molinier V."/>
            <person name="Murat C."/>
            <person name="Poggeler S."/>
            <person name="Quandt C.A."/>
            <person name="Sperisen C."/>
            <person name="Tritt A."/>
            <person name="Tisserant E."/>
            <person name="Crous P.W."/>
            <person name="Henrissat B."/>
            <person name="Nehls U."/>
            <person name="Egli S."/>
            <person name="Spatafora J.W."/>
            <person name="Grigoriev I.V."/>
            <person name="Martin F.M."/>
        </authorList>
    </citation>
    <scope>NUCLEOTIDE SEQUENCE [LARGE SCALE GENOMIC DNA]</scope>
    <source>
        <strain evidence="2 3">CBS 207.34</strain>
    </source>
</reference>
<dbReference type="Proteomes" id="UP000250140">
    <property type="component" value="Unassembled WGS sequence"/>
</dbReference>
<proteinExistence type="predicted"/>
<accession>A0A8E2F2W5</accession>
<dbReference type="EMBL" id="KV749397">
    <property type="protein sequence ID" value="OCL09595.1"/>
    <property type="molecule type" value="Genomic_DNA"/>
</dbReference>
<feature type="transmembrane region" description="Helical" evidence="1">
    <location>
        <begin position="27"/>
        <end position="46"/>
    </location>
</feature>